<dbReference type="InterPro" id="IPR007621">
    <property type="entry name" value="TPM_dom"/>
</dbReference>
<keyword evidence="1" id="KW-0812">Transmembrane</keyword>
<keyword evidence="1" id="KW-0472">Membrane</keyword>
<dbReference type="PANTHER" id="PTHR30373">
    <property type="entry name" value="UPF0603 PROTEIN YGCG"/>
    <property type="match status" value="1"/>
</dbReference>
<organism evidence="4 5">
    <name type="scientific">Leptolyngbya boryana NIES-2135</name>
    <dbReference type="NCBI Taxonomy" id="1973484"/>
    <lineage>
        <taxon>Bacteria</taxon>
        <taxon>Bacillati</taxon>
        <taxon>Cyanobacteriota</taxon>
        <taxon>Cyanophyceae</taxon>
        <taxon>Leptolyngbyales</taxon>
        <taxon>Leptolyngbyaceae</taxon>
        <taxon>Leptolyngbya group</taxon>
        <taxon>Leptolyngbya</taxon>
    </lineage>
</organism>
<feature type="signal peptide" evidence="2">
    <location>
        <begin position="1"/>
        <end position="40"/>
    </location>
</feature>
<sequence>MYFERKQKIAIMKKLLHSFLRGLLLAMVLFTSLSAAPAYATSLYEVPPVSEETRVVDLGDIISRFNEGKLTDTLNDLADKTGQEVHFVTIRRLDYDETIESFTTKLFQQWFPTPEAGATQTIVVLDSLTNNSAIATGEEVKALMSDEVAKSVAQETMQAPLQKGDRYNQAFLDVSDRLVAVLSGEPDPGPPEIVDNVKTEGTFASREETAQSNAVPWVIGLLIAATIIPMATYYWYVR</sequence>
<name>A0A1Z4JPW0_LEPBY</name>
<dbReference type="AlphaFoldDB" id="A0A1Z4JPW0"/>
<feature type="transmembrane region" description="Helical" evidence="1">
    <location>
        <begin position="214"/>
        <end position="236"/>
    </location>
</feature>
<dbReference type="Pfam" id="PF04536">
    <property type="entry name" value="TPM_phosphatase"/>
    <property type="match status" value="1"/>
</dbReference>
<proteinExistence type="predicted"/>
<accession>A0A1Z4JPW0</accession>
<evidence type="ECO:0000259" key="3">
    <source>
        <dbReference type="Pfam" id="PF04536"/>
    </source>
</evidence>
<evidence type="ECO:0000256" key="2">
    <source>
        <dbReference type="SAM" id="SignalP"/>
    </source>
</evidence>
<dbReference type="NCBIfam" id="NF047379">
    <property type="entry name" value="photo_II_Psb32"/>
    <property type="match status" value="1"/>
</dbReference>
<dbReference type="Proteomes" id="UP000217895">
    <property type="component" value="Chromosome"/>
</dbReference>
<keyword evidence="1" id="KW-1133">Transmembrane helix</keyword>
<reference evidence="4 5" key="1">
    <citation type="submission" date="2017-06" db="EMBL/GenBank/DDBJ databases">
        <title>Genome sequencing of cyanobaciteial culture collection at National Institute for Environmental Studies (NIES).</title>
        <authorList>
            <person name="Hirose Y."/>
            <person name="Shimura Y."/>
            <person name="Fujisawa T."/>
            <person name="Nakamura Y."/>
            <person name="Kawachi M."/>
        </authorList>
    </citation>
    <scope>NUCLEOTIDE SEQUENCE [LARGE SCALE GENOMIC DNA]</scope>
    <source>
        <strain evidence="4 5">NIES-2135</strain>
    </source>
</reference>
<dbReference type="Gene3D" id="3.10.310.50">
    <property type="match status" value="1"/>
</dbReference>
<evidence type="ECO:0000256" key="1">
    <source>
        <dbReference type="SAM" id="Phobius"/>
    </source>
</evidence>
<dbReference type="PANTHER" id="PTHR30373:SF2">
    <property type="entry name" value="UPF0603 PROTEIN YGCG"/>
    <property type="match status" value="1"/>
</dbReference>
<dbReference type="EMBL" id="AP018203">
    <property type="protein sequence ID" value="BAY58766.1"/>
    <property type="molecule type" value="Genomic_DNA"/>
</dbReference>
<feature type="chain" id="PRO_5011112304" description="TPM domain-containing protein" evidence="2">
    <location>
        <begin position="41"/>
        <end position="238"/>
    </location>
</feature>
<feature type="domain" description="TPM" evidence="3">
    <location>
        <begin position="55"/>
        <end position="180"/>
    </location>
</feature>
<protein>
    <recommendedName>
        <fullName evidence="3">TPM domain-containing protein</fullName>
    </recommendedName>
</protein>
<evidence type="ECO:0000313" key="4">
    <source>
        <dbReference type="EMBL" id="BAY58766.1"/>
    </source>
</evidence>
<gene>
    <name evidence="4" type="ORF">NIES2135_56400</name>
</gene>
<keyword evidence="5" id="KW-1185">Reference proteome</keyword>
<evidence type="ECO:0000313" key="5">
    <source>
        <dbReference type="Proteomes" id="UP000217895"/>
    </source>
</evidence>
<keyword evidence="2" id="KW-0732">Signal</keyword>